<proteinExistence type="predicted"/>
<gene>
    <name evidence="2" type="ORF">DEO72_LG1g1710</name>
</gene>
<protein>
    <submittedName>
        <fullName evidence="2">Uncharacterized protein</fullName>
    </submittedName>
</protein>
<dbReference type="EMBL" id="CP039345">
    <property type="protein sequence ID" value="QCD78081.1"/>
    <property type="molecule type" value="Genomic_DNA"/>
</dbReference>
<keyword evidence="3" id="KW-1185">Reference proteome</keyword>
<feature type="compositionally biased region" description="Basic and acidic residues" evidence="1">
    <location>
        <begin position="51"/>
        <end position="64"/>
    </location>
</feature>
<feature type="region of interest" description="Disordered" evidence="1">
    <location>
        <begin position="41"/>
        <end position="64"/>
    </location>
</feature>
<organism evidence="2 3">
    <name type="scientific">Vigna unguiculata</name>
    <name type="common">Cowpea</name>
    <dbReference type="NCBI Taxonomy" id="3917"/>
    <lineage>
        <taxon>Eukaryota</taxon>
        <taxon>Viridiplantae</taxon>
        <taxon>Streptophyta</taxon>
        <taxon>Embryophyta</taxon>
        <taxon>Tracheophyta</taxon>
        <taxon>Spermatophyta</taxon>
        <taxon>Magnoliopsida</taxon>
        <taxon>eudicotyledons</taxon>
        <taxon>Gunneridae</taxon>
        <taxon>Pentapetalae</taxon>
        <taxon>rosids</taxon>
        <taxon>fabids</taxon>
        <taxon>Fabales</taxon>
        <taxon>Fabaceae</taxon>
        <taxon>Papilionoideae</taxon>
        <taxon>50 kb inversion clade</taxon>
        <taxon>NPAAA clade</taxon>
        <taxon>indigoferoid/millettioid clade</taxon>
        <taxon>Phaseoleae</taxon>
        <taxon>Vigna</taxon>
    </lineage>
</organism>
<evidence type="ECO:0000256" key="1">
    <source>
        <dbReference type="SAM" id="MobiDB-lite"/>
    </source>
</evidence>
<evidence type="ECO:0000313" key="3">
    <source>
        <dbReference type="Proteomes" id="UP000501690"/>
    </source>
</evidence>
<accession>A0A4D6KU92</accession>
<dbReference type="AlphaFoldDB" id="A0A4D6KU92"/>
<sequence length="64" mass="7478">MGQPWRPRELSPIFVVHTRGSFFKAPMKWVGTGLRRARQQHTVVHNNGDSDDNRVVEEENHRRG</sequence>
<name>A0A4D6KU92_VIGUN</name>
<reference evidence="2 3" key="1">
    <citation type="submission" date="2019-04" db="EMBL/GenBank/DDBJ databases">
        <title>An improved genome assembly and genetic linkage map for asparagus bean, Vigna unguiculata ssp. sesquipedialis.</title>
        <authorList>
            <person name="Xia Q."/>
            <person name="Zhang R."/>
            <person name="Dong Y."/>
        </authorList>
    </citation>
    <scope>NUCLEOTIDE SEQUENCE [LARGE SCALE GENOMIC DNA]</scope>
    <source>
        <tissue evidence="2">Leaf</tissue>
    </source>
</reference>
<evidence type="ECO:0000313" key="2">
    <source>
        <dbReference type="EMBL" id="QCD78081.1"/>
    </source>
</evidence>
<dbReference type="Proteomes" id="UP000501690">
    <property type="component" value="Linkage Group LG1"/>
</dbReference>